<sequence length="111" mass="11860">MAYDEHLARRIRESTAPHGAAVEKPMFGGLGFLLDGHLAVCAGHAGDLLVRVAAADLDDLLVDGAVEPMTMAGRRSRTWARVAASAVEDDDVLDRWVARGVASARAQPLER</sequence>
<organism evidence="2">
    <name type="scientific">freshwater metagenome</name>
    <dbReference type="NCBI Taxonomy" id="449393"/>
    <lineage>
        <taxon>unclassified sequences</taxon>
        <taxon>metagenomes</taxon>
        <taxon>ecological metagenomes</taxon>
    </lineage>
</organism>
<evidence type="ECO:0000313" key="2">
    <source>
        <dbReference type="EMBL" id="CAB4703120.1"/>
    </source>
</evidence>
<dbReference type="Pfam" id="PF04993">
    <property type="entry name" value="TfoX_N"/>
    <property type="match status" value="1"/>
</dbReference>
<proteinExistence type="predicted"/>
<dbReference type="Gene3D" id="3.30.1460.30">
    <property type="entry name" value="YgaC/TfoX-N like chaperone"/>
    <property type="match status" value="1"/>
</dbReference>
<protein>
    <submittedName>
        <fullName evidence="2">Unannotated protein</fullName>
    </submittedName>
</protein>
<dbReference type="InterPro" id="IPR007076">
    <property type="entry name" value="TfoX_N"/>
</dbReference>
<reference evidence="2" key="1">
    <citation type="submission" date="2020-05" db="EMBL/GenBank/DDBJ databases">
        <authorList>
            <person name="Chiriac C."/>
            <person name="Salcher M."/>
            <person name="Ghai R."/>
            <person name="Kavagutti S V."/>
        </authorList>
    </citation>
    <scope>NUCLEOTIDE SEQUENCE</scope>
</reference>
<feature type="domain" description="TfoX N-terminal" evidence="1">
    <location>
        <begin position="15"/>
        <end position="103"/>
    </location>
</feature>
<dbReference type="EMBL" id="CAEZXR010000103">
    <property type="protein sequence ID" value="CAB4703120.1"/>
    <property type="molecule type" value="Genomic_DNA"/>
</dbReference>
<dbReference type="AlphaFoldDB" id="A0A6J6PU43"/>
<accession>A0A6J6PU43</accession>
<gene>
    <name evidence="2" type="ORF">UFOPK2579_01043</name>
</gene>
<name>A0A6J6PU43_9ZZZZ</name>
<evidence type="ECO:0000259" key="1">
    <source>
        <dbReference type="Pfam" id="PF04993"/>
    </source>
</evidence>
<dbReference type="SUPFAM" id="SSF159894">
    <property type="entry name" value="YgaC/TfoX-N like"/>
    <property type="match status" value="1"/>
</dbReference>